<keyword evidence="2" id="KW-0813">Transport</keyword>
<accession>A0ABX3GBQ5</accession>
<dbReference type="Pfam" id="PF01544">
    <property type="entry name" value="CorA"/>
    <property type="match status" value="1"/>
</dbReference>
<keyword evidence="5" id="KW-1185">Reference proteome</keyword>
<dbReference type="Gene3D" id="3.30.460.20">
    <property type="entry name" value="CorA soluble domain-like"/>
    <property type="match status" value="1"/>
</dbReference>
<dbReference type="SUPFAM" id="SSF143865">
    <property type="entry name" value="CorA soluble domain-like"/>
    <property type="match status" value="1"/>
</dbReference>
<dbReference type="EMBL" id="MPVP01000770">
    <property type="protein sequence ID" value="OMC89771.1"/>
    <property type="molecule type" value="Genomic_DNA"/>
</dbReference>
<dbReference type="RefSeq" id="WP_306067171.1">
    <property type="nucleotide sequence ID" value="NZ_MPVP01000770.1"/>
</dbReference>
<evidence type="ECO:0000256" key="3">
    <source>
        <dbReference type="ARBA" id="ARBA00022475"/>
    </source>
</evidence>
<feature type="non-terminal residue" evidence="4">
    <location>
        <position position="146"/>
    </location>
</feature>
<keyword evidence="3" id="KW-1003">Cell membrane</keyword>
<organism evidence="4 5">
    <name type="scientific">Paenibacillus odorifer</name>
    <dbReference type="NCBI Taxonomy" id="189426"/>
    <lineage>
        <taxon>Bacteria</taxon>
        <taxon>Bacillati</taxon>
        <taxon>Bacillota</taxon>
        <taxon>Bacilli</taxon>
        <taxon>Bacillales</taxon>
        <taxon>Paenibacillaceae</taxon>
        <taxon>Paenibacillus</taxon>
    </lineage>
</organism>
<gene>
    <name evidence="4" type="ORF">BSO21_34725</name>
</gene>
<dbReference type="Proteomes" id="UP000187158">
    <property type="component" value="Unassembled WGS sequence"/>
</dbReference>
<proteinExistence type="predicted"/>
<evidence type="ECO:0000256" key="2">
    <source>
        <dbReference type="ARBA" id="ARBA00022448"/>
    </source>
</evidence>
<comment type="subcellular location">
    <subcellularLocation>
        <location evidence="1">Cell membrane</location>
        <topology evidence="1">Multi-pass membrane protein</topology>
    </subcellularLocation>
</comment>
<keyword evidence="3" id="KW-0472">Membrane</keyword>
<comment type="caution">
    <text evidence="4">The sequence shown here is derived from an EMBL/GenBank/DDBJ whole genome shotgun (WGS) entry which is preliminary data.</text>
</comment>
<protein>
    <submittedName>
        <fullName evidence="4">Magnesium and cobalt transport protein CorA</fullName>
    </submittedName>
</protein>
<dbReference type="InterPro" id="IPR002523">
    <property type="entry name" value="MgTranspt_CorA/ZnTranspt_ZntB"/>
</dbReference>
<dbReference type="InterPro" id="IPR045861">
    <property type="entry name" value="CorA_cytoplasmic_dom"/>
</dbReference>
<evidence type="ECO:0000313" key="5">
    <source>
        <dbReference type="Proteomes" id="UP000187158"/>
    </source>
</evidence>
<evidence type="ECO:0000313" key="4">
    <source>
        <dbReference type="EMBL" id="OMC89771.1"/>
    </source>
</evidence>
<dbReference type="PANTHER" id="PTHR46494:SF1">
    <property type="entry name" value="CORA FAMILY METAL ION TRANSPORTER (EUROFUNG)"/>
    <property type="match status" value="1"/>
</dbReference>
<reference evidence="4 5" key="1">
    <citation type="submission" date="2016-11" db="EMBL/GenBank/DDBJ databases">
        <title>Paenibacillus species isolates.</title>
        <authorList>
            <person name="Beno S.M."/>
        </authorList>
    </citation>
    <scope>NUCLEOTIDE SEQUENCE [LARGE SCALE GENOMIC DNA]</scope>
    <source>
        <strain evidence="4 5">FSL H7-0433</strain>
    </source>
</reference>
<dbReference type="PANTHER" id="PTHR46494">
    <property type="entry name" value="CORA FAMILY METAL ION TRANSPORTER (EUROFUNG)"/>
    <property type="match status" value="1"/>
</dbReference>
<sequence>MIRTLVVTHKGEVLTEIPLQNIRLEDYAWIWADFATPTPEETLLLDQYFHFHPLAIEDCMHVLQRPKLDHYENVQFFVLHALNERTLDAEEVDLFLSANFLVSYHHQEKAEMNEAWEQVKSEIHSRKGWSGGPMAAAYTVMDKLVD</sequence>
<name>A0ABX3GBQ5_9BACL</name>
<evidence type="ECO:0000256" key="1">
    <source>
        <dbReference type="ARBA" id="ARBA00004651"/>
    </source>
</evidence>